<keyword evidence="6" id="KW-0333">Golgi apparatus</keyword>
<dbReference type="PROSITE" id="PS51865">
    <property type="entry name" value="PDZ_GRASP"/>
    <property type="match status" value="2"/>
</dbReference>
<feature type="compositionally biased region" description="Low complexity" evidence="10">
    <location>
        <begin position="239"/>
        <end position="248"/>
    </location>
</feature>
<dbReference type="Gene3D" id="2.30.42.10">
    <property type="match status" value="2"/>
</dbReference>
<comment type="subcellular location">
    <subcellularLocation>
        <location evidence="1">Golgi apparatus membrane</location>
    </subcellularLocation>
</comment>
<evidence type="ECO:0000256" key="7">
    <source>
        <dbReference type="ARBA" id="ARBA00023136"/>
    </source>
</evidence>
<feature type="binding site" evidence="9">
    <location>
        <position position="16"/>
    </location>
    <ligand>
        <name>Zn(2+)</name>
        <dbReference type="ChEBI" id="CHEBI:29105"/>
    </ligand>
</feature>
<evidence type="ECO:0000256" key="4">
    <source>
        <dbReference type="ARBA" id="ARBA00022707"/>
    </source>
</evidence>
<feature type="region of interest" description="Disordered" evidence="10">
    <location>
        <begin position="207"/>
        <end position="290"/>
    </location>
</feature>
<dbReference type="InterPro" id="IPR036034">
    <property type="entry name" value="PDZ_sf"/>
</dbReference>
<feature type="domain" description="PDZ GRASP-type" evidence="12">
    <location>
        <begin position="13"/>
        <end position="103"/>
    </location>
</feature>
<reference evidence="15" key="3">
    <citation type="submission" date="2020-10" db="UniProtKB">
        <authorList>
            <consortium name="WormBaseParasite"/>
        </authorList>
    </citation>
    <scope>IDENTIFICATION</scope>
</reference>
<dbReference type="Proteomes" id="UP000492820">
    <property type="component" value="Unassembled WGS sequence"/>
</dbReference>
<keyword evidence="5" id="KW-0677">Repeat</keyword>
<dbReference type="GO" id="GO:0007030">
    <property type="term" value="P:Golgi organization"/>
    <property type="evidence" value="ECO:0007669"/>
    <property type="project" value="TreeGrafter"/>
</dbReference>
<evidence type="ECO:0000256" key="2">
    <source>
        <dbReference type="ARBA" id="ARBA00007144"/>
    </source>
</evidence>
<evidence type="ECO:0000256" key="3">
    <source>
        <dbReference type="ARBA" id="ARBA00022553"/>
    </source>
</evidence>
<protein>
    <submittedName>
        <fullName evidence="13 15">Golgi reassembly stacking protein 2</fullName>
    </submittedName>
</protein>
<evidence type="ECO:0000256" key="10">
    <source>
        <dbReference type="SAM" id="MobiDB-lite"/>
    </source>
</evidence>
<feature type="region of interest" description="Disordered" evidence="10">
    <location>
        <begin position="440"/>
        <end position="475"/>
    </location>
</feature>
<dbReference type="OrthoDB" id="3318at2759"/>
<evidence type="ECO:0000256" key="11">
    <source>
        <dbReference type="SAM" id="Phobius"/>
    </source>
</evidence>
<evidence type="ECO:0000256" key="9">
    <source>
        <dbReference type="PIRSR" id="PIRSR607583-1"/>
    </source>
</evidence>
<evidence type="ECO:0000256" key="8">
    <source>
        <dbReference type="ARBA" id="ARBA00023288"/>
    </source>
</evidence>
<feature type="compositionally biased region" description="Low complexity" evidence="10">
    <location>
        <begin position="218"/>
        <end position="229"/>
    </location>
</feature>
<feature type="transmembrane region" description="Helical" evidence="11">
    <location>
        <begin position="665"/>
        <end position="685"/>
    </location>
</feature>
<gene>
    <name evidence="13" type="ORF">EgrG_000181900</name>
</gene>
<organism evidence="13">
    <name type="scientific">Echinococcus granulosus</name>
    <name type="common">Hydatid tapeworm</name>
    <dbReference type="NCBI Taxonomy" id="6210"/>
    <lineage>
        <taxon>Eukaryota</taxon>
        <taxon>Metazoa</taxon>
        <taxon>Spiralia</taxon>
        <taxon>Lophotrochozoa</taxon>
        <taxon>Platyhelminthes</taxon>
        <taxon>Cestoda</taxon>
        <taxon>Eucestoda</taxon>
        <taxon>Cyclophyllidea</taxon>
        <taxon>Taeniidae</taxon>
        <taxon>Echinococcus</taxon>
        <taxon>Echinococcus granulosus group</taxon>
    </lineage>
</organism>
<dbReference type="FunFam" id="2.30.42.10:FF:000056">
    <property type="entry name" value="Golgi reassembly-stacking protein 2 isoform 1"/>
    <property type="match status" value="1"/>
</dbReference>
<dbReference type="GO" id="GO:0046872">
    <property type="term" value="F:metal ion binding"/>
    <property type="evidence" value="ECO:0007669"/>
    <property type="project" value="UniProtKB-KW"/>
</dbReference>
<feature type="binding site" evidence="9">
    <location>
        <position position="101"/>
    </location>
    <ligand>
        <name>Zn(2+)</name>
        <dbReference type="ChEBI" id="CHEBI:29105"/>
    </ligand>
</feature>
<sequence length="738" mass="79420">MGSASSSLDSSTAGYHILKVQEGSPGQKAGLEAFFDFIVSVGDIRLQQDNESIKDVLAKYKDTPMQLEVYSSKTQEFREVTLIPSSDWGGQGLLGLSIRYCSFKGASENVWHVLDVSPGSPAAMAGLQPFSDYIIGTDALLTDSEDLFSVVEAHNGQPLRLYVYNSTTDQCREVMLIPNLSWGGDGMLGCEIGFGYLHRIPPPPSSALNGTHAHPPLSAAATAASTSVTMPNNGLSGNQPPYQSSLPSQQPPLCNPTSPPPPPSSLPPPLLSPQFPPTEVTNGLPSHPPPAYPSVESIGGVALAPPAPLPSNLFEGITFTPPSTPPALVPLATDRHEAPVEPPPLFTTAPPVSVEAQQQMAPPPPQAPLTSIFAPPLQPPMPPQMQSSGPATAPAFSVPLIPTTNIAPPGMPPISVQMPPADLLTASSSSPPIIIILPSQRTKGTDDGVAPPYPSPSKVGETEKRDQATSPSTADPFLPMTLHHGAQCAQQSHRLRRIVFTTYALVLNHSYTLPHYSTQSALWEAKLGRANTFVPALYVGEADSPPIYAVHTLAEVALKPRHVHRVAEHLRLAYESMRDDSAVLDLSRLVMPKTEVGGFWPKSLIGLYYLSPDSPQINPIWSPPSCPPHHLFQLTDQSHSSGRPLLPMQVTNIQTTGFPKEVKTVLWTFSTVIVLIITVAVIFALRMRNRVRRYLHYQPRFALEFLSSGFVVIETVTMGRGNTVQWDMKGDRTPTSTS</sequence>
<dbReference type="Pfam" id="PF04495">
    <property type="entry name" value="GRASP55_65"/>
    <property type="match status" value="1"/>
</dbReference>
<dbReference type="InterPro" id="IPR024958">
    <property type="entry name" value="GRASP_PDZ"/>
</dbReference>
<feature type="compositionally biased region" description="Pro residues" evidence="10">
    <location>
        <begin position="249"/>
        <end position="276"/>
    </location>
</feature>
<evidence type="ECO:0000256" key="5">
    <source>
        <dbReference type="ARBA" id="ARBA00022737"/>
    </source>
</evidence>
<dbReference type="InterPro" id="IPR007583">
    <property type="entry name" value="GRASP55_65"/>
</dbReference>
<dbReference type="SUPFAM" id="SSF50156">
    <property type="entry name" value="PDZ domain-like"/>
    <property type="match status" value="2"/>
</dbReference>
<proteinExistence type="inferred from homology"/>
<keyword evidence="7 11" id="KW-0472">Membrane</keyword>
<keyword evidence="11" id="KW-1133">Transmembrane helix</keyword>
<keyword evidence="4" id="KW-0519">Myristate</keyword>
<evidence type="ECO:0000313" key="13">
    <source>
        <dbReference type="EMBL" id="CDS21409.1"/>
    </source>
</evidence>
<dbReference type="EMBL" id="LK028583">
    <property type="protein sequence ID" value="CDS21409.1"/>
    <property type="molecule type" value="Genomic_DNA"/>
</dbReference>
<feature type="domain" description="PDZ GRASP-type" evidence="12">
    <location>
        <begin position="109"/>
        <end position="197"/>
    </location>
</feature>
<dbReference type="FunFam" id="2.30.42.10:FF:000026">
    <property type="entry name" value="Golgi reassembly stacking protein 2"/>
    <property type="match status" value="1"/>
</dbReference>
<evidence type="ECO:0000313" key="15">
    <source>
        <dbReference type="WBParaSite" id="EgrG_000181900"/>
    </source>
</evidence>
<comment type="similarity">
    <text evidence="2">Belongs to the GORASP family.</text>
</comment>
<keyword evidence="8" id="KW-0449">Lipoprotein</keyword>
<keyword evidence="9" id="KW-0862">Zinc</keyword>
<evidence type="ECO:0000256" key="1">
    <source>
        <dbReference type="ARBA" id="ARBA00004394"/>
    </source>
</evidence>
<dbReference type="WBParaSite" id="EgrG_000181900">
    <property type="protein sequence ID" value="EgrG_000181900"/>
    <property type="gene ID" value="EgrG_000181900"/>
</dbReference>
<name>A0A068WUP4_ECHGR</name>
<evidence type="ECO:0000256" key="6">
    <source>
        <dbReference type="ARBA" id="ARBA00023034"/>
    </source>
</evidence>
<keyword evidence="9" id="KW-0479">Metal-binding</keyword>
<dbReference type="PANTHER" id="PTHR12893">
    <property type="entry name" value="GOLGI REASSEMBLY STACKING PROTEIN GRASP"/>
    <property type="match status" value="1"/>
</dbReference>
<reference evidence="13" key="2">
    <citation type="submission" date="2014-06" db="EMBL/GenBank/DDBJ databases">
        <authorList>
            <person name="Aslett M."/>
        </authorList>
    </citation>
    <scope>NUCLEOTIDE SEQUENCE</scope>
</reference>
<evidence type="ECO:0000313" key="14">
    <source>
        <dbReference type="Proteomes" id="UP000492820"/>
    </source>
</evidence>
<dbReference type="AlphaFoldDB" id="A0A068WUP4"/>
<keyword evidence="3" id="KW-0597">Phosphoprotein</keyword>
<dbReference type="PANTHER" id="PTHR12893:SF0">
    <property type="entry name" value="GRASP65"/>
    <property type="match status" value="1"/>
</dbReference>
<reference evidence="13 14" key="1">
    <citation type="journal article" date="2013" name="Nature">
        <title>The genomes of four tapeworm species reveal adaptations to parasitism.</title>
        <authorList>
            <person name="Tsai I.J."/>
            <person name="Zarowiecki M."/>
            <person name="Holroyd N."/>
            <person name="Garciarrubio A."/>
            <person name="Sanchez-Flores A."/>
            <person name="Brooks K.L."/>
            <person name="Tracey A."/>
            <person name="Bobes R.J."/>
            <person name="Fragoso G."/>
            <person name="Sciutto E."/>
            <person name="Aslett M."/>
            <person name="Beasley H."/>
            <person name="Bennett H.M."/>
            <person name="Cai J."/>
            <person name="Camicia F."/>
            <person name="Clark R."/>
            <person name="Cucher M."/>
            <person name="De Silva N."/>
            <person name="Day T.A."/>
            <person name="Deplazes P."/>
            <person name="Estrada K."/>
            <person name="Fernandez C."/>
            <person name="Holland P.W."/>
            <person name="Hou J."/>
            <person name="Hu S."/>
            <person name="Huckvale T."/>
            <person name="Hung S.S."/>
            <person name="Kamenetzky L."/>
            <person name="Keane J.A."/>
            <person name="Kiss F."/>
            <person name="Koziol U."/>
            <person name="Lambert O."/>
            <person name="Liu K."/>
            <person name="Luo X."/>
            <person name="Luo Y."/>
            <person name="Macchiaroli N."/>
            <person name="Nichol S."/>
            <person name="Paps J."/>
            <person name="Parkinson J."/>
            <person name="Pouchkina-Stantcheva N."/>
            <person name="Riddiford N."/>
            <person name="Rosenzvit M."/>
            <person name="Salinas G."/>
            <person name="Wasmuth J.D."/>
            <person name="Zamanian M."/>
            <person name="Zheng Y."/>
            <person name="Cai X."/>
            <person name="Soberon X."/>
            <person name="Olson P.D."/>
            <person name="Laclette J.P."/>
            <person name="Brehm K."/>
            <person name="Berriman M."/>
            <person name="Garciarrubio A."/>
            <person name="Bobes R.J."/>
            <person name="Fragoso G."/>
            <person name="Sanchez-Flores A."/>
            <person name="Estrada K."/>
            <person name="Cevallos M.A."/>
            <person name="Morett E."/>
            <person name="Gonzalez V."/>
            <person name="Portillo T."/>
            <person name="Ochoa-Leyva A."/>
            <person name="Jose M.V."/>
            <person name="Sciutto E."/>
            <person name="Landa A."/>
            <person name="Jimenez L."/>
            <person name="Valdes V."/>
            <person name="Carrero J.C."/>
            <person name="Larralde C."/>
            <person name="Morales-Montor J."/>
            <person name="Limon-Lason J."/>
            <person name="Soberon X."/>
            <person name="Laclette J.P."/>
        </authorList>
    </citation>
    <scope>NUCLEOTIDE SEQUENCE [LARGE SCALE GENOMIC DNA]</scope>
</reference>
<accession>A0A068WUP4</accession>
<keyword evidence="11" id="KW-0812">Transmembrane</keyword>
<dbReference type="GO" id="GO:0000139">
    <property type="term" value="C:Golgi membrane"/>
    <property type="evidence" value="ECO:0007669"/>
    <property type="project" value="UniProtKB-SubCell"/>
</dbReference>
<evidence type="ECO:0000259" key="12">
    <source>
        <dbReference type="PROSITE" id="PS51865"/>
    </source>
</evidence>